<evidence type="ECO:0000256" key="1">
    <source>
        <dbReference type="SAM" id="Phobius"/>
    </source>
</evidence>
<proteinExistence type="predicted"/>
<dbReference type="STRING" id="1121390.SAMN02746041_02487"/>
<feature type="transmembrane region" description="Helical" evidence="1">
    <location>
        <begin position="109"/>
        <end position="135"/>
    </location>
</feature>
<keyword evidence="3" id="KW-1185">Reference proteome</keyword>
<sequence length="185" mass="19006">MTQVLLGLFSGIAFGFIVQRIGATDPDKMARAHLMVEPQIPQFMMLAVAFSALGLAGLQAVGVGRTVILPTSLAATGIAAVIFGIGWGLCGYCPGTCWAAAGEGRLDALFALLGGLAGTALFAHFHEGIIAAIYLPTNQGPLTLADWVGNRFAAAVLLAAVFGASAWAVGKIWGRHSGHGSEEAE</sequence>
<gene>
    <name evidence="2" type="ORF">SAMN02746041_02487</name>
</gene>
<evidence type="ECO:0000313" key="3">
    <source>
        <dbReference type="Proteomes" id="UP000192783"/>
    </source>
</evidence>
<accession>A0A1W1XQ40</accession>
<keyword evidence="1" id="KW-0812">Transmembrane</keyword>
<dbReference type="Proteomes" id="UP000192783">
    <property type="component" value="Unassembled WGS sequence"/>
</dbReference>
<keyword evidence="1" id="KW-1133">Transmembrane helix</keyword>
<feature type="transmembrane region" description="Helical" evidence="1">
    <location>
        <begin position="6"/>
        <end position="23"/>
    </location>
</feature>
<feature type="transmembrane region" description="Helical" evidence="1">
    <location>
        <begin position="43"/>
        <end position="61"/>
    </location>
</feature>
<feature type="transmembrane region" description="Helical" evidence="1">
    <location>
        <begin position="147"/>
        <end position="169"/>
    </location>
</feature>
<dbReference type="OrthoDB" id="9790409at2"/>
<reference evidence="2 3" key="1">
    <citation type="submission" date="2017-04" db="EMBL/GenBank/DDBJ databases">
        <authorList>
            <person name="Afonso C.L."/>
            <person name="Miller P.J."/>
            <person name="Scott M.A."/>
            <person name="Spackman E."/>
            <person name="Goraichik I."/>
            <person name="Dimitrov K.M."/>
            <person name="Suarez D.L."/>
            <person name="Swayne D.E."/>
        </authorList>
    </citation>
    <scope>NUCLEOTIDE SEQUENCE [LARGE SCALE GENOMIC DNA]</scope>
    <source>
        <strain evidence="2 3">DSM 13146</strain>
    </source>
</reference>
<name>A0A1W1XQ40_9BACT</name>
<dbReference type="EMBL" id="FWXF01000015">
    <property type="protein sequence ID" value="SMC25987.1"/>
    <property type="molecule type" value="Genomic_DNA"/>
</dbReference>
<dbReference type="Pfam" id="PF04143">
    <property type="entry name" value="Sulf_transp"/>
    <property type="match status" value="1"/>
</dbReference>
<dbReference type="AlphaFoldDB" id="A0A1W1XQ40"/>
<feature type="transmembrane region" description="Helical" evidence="1">
    <location>
        <begin position="67"/>
        <end position="89"/>
    </location>
</feature>
<evidence type="ECO:0000313" key="2">
    <source>
        <dbReference type="EMBL" id="SMC25987.1"/>
    </source>
</evidence>
<protein>
    <submittedName>
        <fullName evidence="2">Uncharacterized protein</fullName>
    </submittedName>
</protein>
<keyword evidence="1" id="KW-0472">Membrane</keyword>
<organism evidence="2 3">
    <name type="scientific">Desulfacinum hydrothermale DSM 13146</name>
    <dbReference type="NCBI Taxonomy" id="1121390"/>
    <lineage>
        <taxon>Bacteria</taxon>
        <taxon>Pseudomonadati</taxon>
        <taxon>Thermodesulfobacteriota</taxon>
        <taxon>Syntrophobacteria</taxon>
        <taxon>Syntrophobacterales</taxon>
        <taxon>Syntrophobacteraceae</taxon>
        <taxon>Desulfacinum</taxon>
    </lineage>
</organism>
<dbReference type="InterPro" id="IPR007272">
    <property type="entry name" value="Sulf_transp_TsuA/YedE"/>
</dbReference>
<dbReference type="RefSeq" id="WP_084058257.1">
    <property type="nucleotide sequence ID" value="NZ_FWXF01000015.1"/>
</dbReference>